<keyword evidence="1" id="KW-0732">Signal</keyword>
<evidence type="ECO:0000259" key="2">
    <source>
        <dbReference type="PROSITE" id="PS51704"/>
    </source>
</evidence>
<dbReference type="CDD" id="cd08582">
    <property type="entry name" value="GDPD_like_2"/>
    <property type="match status" value="1"/>
</dbReference>
<organism evidence="3 4">
    <name type="scientific">Coraliomargarita sinensis</name>
    <dbReference type="NCBI Taxonomy" id="2174842"/>
    <lineage>
        <taxon>Bacteria</taxon>
        <taxon>Pseudomonadati</taxon>
        <taxon>Verrucomicrobiota</taxon>
        <taxon>Opitutia</taxon>
        <taxon>Puniceicoccales</taxon>
        <taxon>Coraliomargaritaceae</taxon>
        <taxon>Coraliomargarita</taxon>
    </lineage>
</organism>
<dbReference type="Proteomes" id="UP000247099">
    <property type="component" value="Unassembled WGS sequence"/>
</dbReference>
<dbReference type="OrthoDB" id="384721at2"/>
<feature type="domain" description="GP-PDE" evidence="2">
    <location>
        <begin position="23"/>
        <end position="264"/>
    </location>
</feature>
<name>A0A317ZGM9_9BACT</name>
<keyword evidence="4" id="KW-1185">Reference proteome</keyword>
<dbReference type="InterPro" id="IPR030395">
    <property type="entry name" value="GP_PDE_dom"/>
</dbReference>
<evidence type="ECO:0000256" key="1">
    <source>
        <dbReference type="SAM" id="SignalP"/>
    </source>
</evidence>
<accession>A0A317ZGM9</accession>
<dbReference type="PANTHER" id="PTHR46211">
    <property type="entry name" value="GLYCEROPHOSPHORYL DIESTER PHOSPHODIESTERASE"/>
    <property type="match status" value="1"/>
</dbReference>
<dbReference type="InterPro" id="IPR017946">
    <property type="entry name" value="PLC-like_Pdiesterase_TIM-brl"/>
</dbReference>
<dbReference type="RefSeq" id="WP_110130397.1">
    <property type="nucleotide sequence ID" value="NZ_QHJQ01000003.1"/>
</dbReference>
<dbReference type="PANTHER" id="PTHR46211:SF1">
    <property type="entry name" value="GLYCEROPHOSPHODIESTER PHOSPHODIESTERASE, CYTOPLASMIC"/>
    <property type="match status" value="1"/>
</dbReference>
<evidence type="ECO:0000313" key="4">
    <source>
        <dbReference type="Proteomes" id="UP000247099"/>
    </source>
</evidence>
<dbReference type="EMBL" id="QHJQ01000003">
    <property type="protein sequence ID" value="PXA04590.1"/>
    <property type="molecule type" value="Genomic_DNA"/>
</dbReference>
<feature type="chain" id="PRO_5016237215" evidence="1">
    <location>
        <begin position="21"/>
        <end position="266"/>
    </location>
</feature>
<reference evidence="3 4" key="1">
    <citation type="submission" date="2018-05" db="EMBL/GenBank/DDBJ databases">
        <title>Coraliomargarita sinensis sp. nov., isolated from a marine solar saltern.</title>
        <authorList>
            <person name="Zhou L.Y."/>
        </authorList>
    </citation>
    <scope>NUCLEOTIDE SEQUENCE [LARGE SCALE GENOMIC DNA]</scope>
    <source>
        <strain evidence="3 4">WN38</strain>
    </source>
</reference>
<comment type="caution">
    <text evidence="3">The sequence shown here is derived from an EMBL/GenBank/DDBJ whole genome shotgun (WGS) entry which is preliminary data.</text>
</comment>
<dbReference type="GO" id="GO:0006629">
    <property type="term" value="P:lipid metabolic process"/>
    <property type="evidence" value="ECO:0007669"/>
    <property type="project" value="InterPro"/>
</dbReference>
<dbReference type="PROSITE" id="PS51704">
    <property type="entry name" value="GP_PDE"/>
    <property type="match status" value="1"/>
</dbReference>
<protein>
    <submittedName>
        <fullName evidence="3">Glycerophosphodiester phosphodiesterase</fullName>
    </submittedName>
</protein>
<dbReference type="FunCoup" id="A0A317ZGM9">
    <property type="interactions" value="92"/>
</dbReference>
<evidence type="ECO:0000313" key="3">
    <source>
        <dbReference type="EMBL" id="PXA04590.1"/>
    </source>
</evidence>
<proteinExistence type="predicted"/>
<dbReference type="InParanoid" id="A0A317ZGM9"/>
<dbReference type="Pfam" id="PF03009">
    <property type="entry name" value="GDPD"/>
    <property type="match status" value="1"/>
</dbReference>
<dbReference type="GO" id="GO:0008081">
    <property type="term" value="F:phosphoric diester hydrolase activity"/>
    <property type="evidence" value="ECO:0007669"/>
    <property type="project" value="InterPro"/>
</dbReference>
<dbReference type="Gene3D" id="3.20.20.190">
    <property type="entry name" value="Phosphatidylinositol (PI) phosphodiesterase"/>
    <property type="match status" value="1"/>
</dbReference>
<dbReference type="SUPFAM" id="SSF51695">
    <property type="entry name" value="PLC-like phosphodiesterases"/>
    <property type="match status" value="1"/>
</dbReference>
<dbReference type="AlphaFoldDB" id="A0A317ZGM9"/>
<sequence length="266" mass="28668">MKKTSLAVILSGMAILPINAQDPMIVAHRGASQDAPENTLLAFRLAWKQGADAIEGDFHLSKDGVLVCIHDAKTNKLADRDLVVAESTLSELRVLDVGAGFGADFKGAMIPTIAEVLATVPPGKTIYVEIKCGPEAIPILMKELEQSGLPAQHVVVISFNEVVIRTLKVAAPGLKAYWLRSFKTDRFGKATPSLESVLHTLHESEADGLSSNVKIPEVYIHALKQAGFEWHVWTVNDSGTAKRMKALGARSITTDVPGRMRSSLAP</sequence>
<gene>
    <name evidence="3" type="ORF">DDZ13_05290</name>
</gene>
<feature type="signal peptide" evidence="1">
    <location>
        <begin position="1"/>
        <end position="20"/>
    </location>
</feature>